<dbReference type="SUPFAM" id="SSF48371">
    <property type="entry name" value="ARM repeat"/>
    <property type="match status" value="1"/>
</dbReference>
<name>A0ABV2ANC6_9EUKA</name>
<dbReference type="Proteomes" id="UP001439008">
    <property type="component" value="Unassembled WGS sequence"/>
</dbReference>
<gene>
    <name evidence="1" type="ORF">MHBO_002739</name>
</gene>
<dbReference type="Gene3D" id="1.25.10.10">
    <property type="entry name" value="Leucine-rich Repeat Variant"/>
    <property type="match status" value="1"/>
</dbReference>
<dbReference type="InterPro" id="IPR016024">
    <property type="entry name" value="ARM-type_fold"/>
</dbReference>
<sequence>MVQQKESSFLQDVFTKLQNAKSNDYSIKTRAENLETLQDAFRSNPFRHLLEIYYEKIKKELSILIDDPNFQICKLTAEGMGYLTICLNKRSLGNFFFEIFNLLDDPNATDKESVL</sequence>
<proteinExistence type="predicted"/>
<dbReference type="EMBL" id="JBDODL010001123">
    <property type="protein sequence ID" value="MES1921169.1"/>
    <property type="molecule type" value="Genomic_DNA"/>
</dbReference>
<comment type="caution">
    <text evidence="1">The sequence shown here is derived from an EMBL/GenBank/DDBJ whole genome shotgun (WGS) entry which is preliminary data.</text>
</comment>
<accession>A0ABV2ANC6</accession>
<organism evidence="1 2">
    <name type="scientific">Bonamia ostreae</name>
    <dbReference type="NCBI Taxonomy" id="126728"/>
    <lineage>
        <taxon>Eukaryota</taxon>
        <taxon>Sar</taxon>
        <taxon>Rhizaria</taxon>
        <taxon>Endomyxa</taxon>
        <taxon>Ascetosporea</taxon>
        <taxon>Haplosporida</taxon>
        <taxon>Bonamia</taxon>
    </lineage>
</organism>
<evidence type="ECO:0000313" key="1">
    <source>
        <dbReference type="EMBL" id="MES1921169.1"/>
    </source>
</evidence>
<keyword evidence="2" id="KW-1185">Reference proteome</keyword>
<evidence type="ECO:0000313" key="2">
    <source>
        <dbReference type="Proteomes" id="UP001439008"/>
    </source>
</evidence>
<protein>
    <submittedName>
        <fullName evidence="1">Uncharacterized protein</fullName>
    </submittedName>
</protein>
<dbReference type="InterPro" id="IPR011989">
    <property type="entry name" value="ARM-like"/>
</dbReference>
<feature type="non-terminal residue" evidence="1">
    <location>
        <position position="115"/>
    </location>
</feature>
<reference evidence="1 2" key="1">
    <citation type="journal article" date="2024" name="BMC Biol.">
        <title>Comparative genomics of Ascetosporea gives new insight into the evolutionary basis for animal parasitism in Rhizaria.</title>
        <authorList>
            <person name="Hiltunen Thoren M."/>
            <person name="Onut-Brannstrom I."/>
            <person name="Alfjorden A."/>
            <person name="Peckova H."/>
            <person name="Swords F."/>
            <person name="Hooper C."/>
            <person name="Holzer A.S."/>
            <person name="Bass D."/>
            <person name="Burki F."/>
        </authorList>
    </citation>
    <scope>NUCLEOTIDE SEQUENCE [LARGE SCALE GENOMIC DNA]</scope>
    <source>
        <strain evidence="1">20-A016</strain>
    </source>
</reference>